<accession>A0A9R0HRL2</accession>
<dbReference type="OrthoDB" id="1737196at2759"/>
<feature type="compositionally biased region" description="Polar residues" evidence="1">
    <location>
        <begin position="22"/>
        <end position="44"/>
    </location>
</feature>
<dbReference type="Proteomes" id="UP000813463">
    <property type="component" value="Chromosome 5"/>
</dbReference>
<proteinExistence type="predicted"/>
<sequence>MKRTKEKDISSFFKKRICKEIVNTTSPNPIPTQASKKNSSSSTHIPPFDETGGIALKQESETESGDSSNVRTEALIDHGRLSKLDVRSLPQDPGERRKMSAFHPNHRDMVRREYIRRKPFQPNFSQSPFEKTVCRFNRRWFGKYKPWLEYSVTKEAAFCFICYLFENEVSVGGDAFVSEGFRTWSKSNAFDEHVGGPLSAHNQALRSLNDFQCQMGSIICFFQF</sequence>
<organism evidence="3 4">
    <name type="scientific">Spinacia oleracea</name>
    <name type="common">Spinach</name>
    <dbReference type="NCBI Taxonomy" id="3562"/>
    <lineage>
        <taxon>Eukaryota</taxon>
        <taxon>Viridiplantae</taxon>
        <taxon>Streptophyta</taxon>
        <taxon>Embryophyta</taxon>
        <taxon>Tracheophyta</taxon>
        <taxon>Spermatophyta</taxon>
        <taxon>Magnoliopsida</taxon>
        <taxon>eudicotyledons</taxon>
        <taxon>Gunneridae</taxon>
        <taxon>Pentapetalae</taxon>
        <taxon>Caryophyllales</taxon>
        <taxon>Chenopodiaceae</taxon>
        <taxon>Chenopodioideae</taxon>
        <taxon>Anserineae</taxon>
        <taxon>Spinacia</taxon>
    </lineage>
</organism>
<evidence type="ECO:0000313" key="4">
    <source>
        <dbReference type="RefSeq" id="XP_021835370.1"/>
    </source>
</evidence>
<evidence type="ECO:0000256" key="1">
    <source>
        <dbReference type="SAM" id="MobiDB-lite"/>
    </source>
</evidence>
<dbReference type="GeneID" id="110775078"/>
<feature type="domain" description="TTF-type" evidence="2">
    <location>
        <begin position="132"/>
        <end position="218"/>
    </location>
</feature>
<dbReference type="PANTHER" id="PTHR45749">
    <property type="match status" value="1"/>
</dbReference>
<evidence type="ECO:0000259" key="2">
    <source>
        <dbReference type="SMART" id="SM00597"/>
    </source>
</evidence>
<dbReference type="PANTHER" id="PTHR45749:SF37">
    <property type="entry name" value="OS05G0311600 PROTEIN"/>
    <property type="match status" value="1"/>
</dbReference>
<dbReference type="RefSeq" id="XP_021835370.1">
    <property type="nucleotide sequence ID" value="XM_021979678.1"/>
</dbReference>
<gene>
    <name evidence="4" type="primary">LOC110775078</name>
</gene>
<dbReference type="SMART" id="SM00597">
    <property type="entry name" value="ZnF_TTF"/>
    <property type="match status" value="1"/>
</dbReference>
<name>A0A9R0HRL2_SPIOL</name>
<keyword evidence="3" id="KW-1185">Reference proteome</keyword>
<dbReference type="KEGG" id="soe:110775078"/>
<dbReference type="InterPro" id="IPR006580">
    <property type="entry name" value="Znf_TTF"/>
</dbReference>
<feature type="region of interest" description="Disordered" evidence="1">
    <location>
        <begin position="21"/>
        <end position="52"/>
    </location>
</feature>
<protein>
    <recommendedName>
        <fullName evidence="2">TTF-type domain-containing protein</fullName>
    </recommendedName>
</protein>
<reference evidence="4" key="2">
    <citation type="submission" date="2025-08" db="UniProtKB">
        <authorList>
            <consortium name="RefSeq"/>
        </authorList>
    </citation>
    <scope>IDENTIFICATION</scope>
    <source>
        <tissue evidence="4">Leaf</tissue>
    </source>
</reference>
<reference evidence="3" key="1">
    <citation type="journal article" date="2021" name="Nat. Commun.">
        <title>Genomic analyses provide insights into spinach domestication and the genetic basis of agronomic traits.</title>
        <authorList>
            <person name="Cai X."/>
            <person name="Sun X."/>
            <person name="Xu C."/>
            <person name="Sun H."/>
            <person name="Wang X."/>
            <person name="Ge C."/>
            <person name="Zhang Z."/>
            <person name="Wang Q."/>
            <person name="Fei Z."/>
            <person name="Jiao C."/>
            <person name="Wang Q."/>
        </authorList>
    </citation>
    <scope>NUCLEOTIDE SEQUENCE [LARGE SCALE GENOMIC DNA]</scope>
    <source>
        <strain evidence="3">cv. Varoflay</strain>
    </source>
</reference>
<evidence type="ECO:0000313" key="3">
    <source>
        <dbReference type="Proteomes" id="UP000813463"/>
    </source>
</evidence>
<dbReference type="AlphaFoldDB" id="A0A9R0HRL2"/>